<proteinExistence type="predicted"/>
<dbReference type="Proteomes" id="UP000297647">
    <property type="component" value="Unassembled WGS sequence"/>
</dbReference>
<sequence>MKHSAIVVFVGFLMGYAFECHSQNWHPGDSLNIIETDTARINQFRNNMIDYTGQDLIDASFPKSWPLFGTNARMAIGGYIKLDYIQDFDGGYDRYQYEIKNVPIPGDGRLPQKGYMNMHGRESRVNIDVRSISKEGVPYRFYFEFDFYNLDRGGFYQTPRLRHIYAVLGRLLFGRTWGTQTDVFALPSTIDFSAGDAIVGIRRDQVRWEDQINDKMNYAIAIEMNDFTEIDPNGFNGQASNSLPMLVGRITKETNSGGRLFLASSLYQLRWDGQDIGPDDSALGWGVSFSGREYLIKDKFYFIWLGSYGKGWGSNVISTLGTNASAIIQPNGELETMPLWSLSGGIVYNISPTLLTNISAASFSLDPSDYRDIDQIKNGHSFHANVIWSPAKSINAGIEIMSLYKENGSGDSGVGNRLQLMLKYLF</sequence>
<evidence type="ECO:0000313" key="1">
    <source>
        <dbReference type="EMBL" id="TFV95822.1"/>
    </source>
</evidence>
<dbReference type="EMBL" id="SPSB01000002">
    <property type="protein sequence ID" value="TFV95822.1"/>
    <property type="molecule type" value="Genomic_DNA"/>
</dbReference>
<keyword evidence="2" id="KW-1185">Reference proteome</keyword>
<dbReference type="AlphaFoldDB" id="A0A4Y9QW79"/>
<dbReference type="SUPFAM" id="SSF56935">
    <property type="entry name" value="Porins"/>
    <property type="match status" value="1"/>
</dbReference>
<evidence type="ECO:0000313" key="2">
    <source>
        <dbReference type="Proteomes" id="UP000297647"/>
    </source>
</evidence>
<accession>A0A4Y9QW79</accession>
<dbReference type="InterPro" id="IPR045748">
    <property type="entry name" value="DcaP"/>
</dbReference>
<dbReference type="RefSeq" id="WP_135072294.1">
    <property type="nucleotide sequence ID" value="NZ_SPSB01000002.1"/>
</dbReference>
<comment type="caution">
    <text evidence="1">The sequence shown here is derived from an EMBL/GenBank/DDBJ whole genome shotgun (WGS) entry which is preliminary data.</text>
</comment>
<organism evidence="1 2">
    <name type="scientific">Algoriphagus kandeliae</name>
    <dbReference type="NCBI Taxonomy" id="2562278"/>
    <lineage>
        <taxon>Bacteria</taxon>
        <taxon>Pseudomonadati</taxon>
        <taxon>Bacteroidota</taxon>
        <taxon>Cytophagia</taxon>
        <taxon>Cytophagales</taxon>
        <taxon>Cyclobacteriaceae</taxon>
        <taxon>Algoriphagus</taxon>
    </lineage>
</organism>
<dbReference type="Pfam" id="PF19577">
    <property type="entry name" value="DcaP"/>
    <property type="match status" value="1"/>
</dbReference>
<name>A0A4Y9QW79_9BACT</name>
<evidence type="ECO:0008006" key="3">
    <source>
        <dbReference type="Google" id="ProtNLM"/>
    </source>
</evidence>
<gene>
    <name evidence="1" type="ORF">E4S40_06260</name>
</gene>
<dbReference type="OrthoDB" id="790324at2"/>
<protein>
    <recommendedName>
        <fullName evidence="3">Porin</fullName>
    </recommendedName>
</protein>
<reference evidence="1 2" key="1">
    <citation type="submission" date="2019-03" db="EMBL/GenBank/DDBJ databases">
        <title>Algoriphagus sp. nov, a new strain isolated from root system soil of mangrove plant Kandelia.</title>
        <authorList>
            <person name="Yin Q."/>
            <person name="Wang K."/>
            <person name="Song Z."/>
        </authorList>
    </citation>
    <scope>NUCLEOTIDE SEQUENCE [LARGE SCALE GENOMIC DNA]</scope>
    <source>
        <strain evidence="1 2">XY-J91</strain>
    </source>
</reference>